<protein>
    <submittedName>
        <fullName evidence="5">Transcription factor bHLH61</fullName>
    </submittedName>
</protein>
<evidence type="ECO:0000259" key="4">
    <source>
        <dbReference type="Pfam" id="PF22754"/>
    </source>
</evidence>
<dbReference type="CDD" id="cd04873">
    <property type="entry name" value="ACT_UUR-ACR-like"/>
    <property type="match status" value="1"/>
</dbReference>
<keyword evidence="2" id="KW-0539">Nucleus</keyword>
<dbReference type="InterPro" id="IPR051358">
    <property type="entry name" value="TF_AMS/ICE1/BHLH6-like"/>
</dbReference>
<keyword evidence="3" id="KW-0175">Coiled coil</keyword>
<dbReference type="KEGG" id="qsa:O6P43_014811"/>
<comment type="caution">
    <text evidence="5">The sequence shown here is derived from an EMBL/GenBank/DDBJ whole genome shotgun (WGS) entry which is preliminary data.</text>
</comment>
<evidence type="ECO:0000256" key="1">
    <source>
        <dbReference type="ARBA" id="ARBA00004123"/>
    </source>
</evidence>
<feature type="domain" description="Plant bHLH transcription factor ACT-like" evidence="4">
    <location>
        <begin position="67"/>
        <end position="145"/>
    </location>
</feature>
<reference evidence="5" key="1">
    <citation type="journal article" date="2023" name="Science">
        <title>Elucidation of the pathway for biosynthesis of saponin adjuvants from the soapbark tree.</title>
        <authorList>
            <person name="Reed J."/>
            <person name="Orme A."/>
            <person name="El-Demerdash A."/>
            <person name="Owen C."/>
            <person name="Martin L.B.B."/>
            <person name="Misra R.C."/>
            <person name="Kikuchi S."/>
            <person name="Rejzek M."/>
            <person name="Martin A.C."/>
            <person name="Harkess A."/>
            <person name="Leebens-Mack J."/>
            <person name="Louveau T."/>
            <person name="Stephenson M.J."/>
            <person name="Osbourn A."/>
        </authorList>
    </citation>
    <scope>NUCLEOTIDE SEQUENCE</scope>
    <source>
        <strain evidence="5">S10</strain>
    </source>
</reference>
<dbReference type="GO" id="GO:0005634">
    <property type="term" value="C:nucleus"/>
    <property type="evidence" value="ECO:0007669"/>
    <property type="project" value="UniProtKB-SubCell"/>
</dbReference>
<proteinExistence type="predicted"/>
<evidence type="ECO:0000256" key="3">
    <source>
        <dbReference type="SAM" id="Coils"/>
    </source>
</evidence>
<dbReference type="InterPro" id="IPR054502">
    <property type="entry name" value="bHLH-TF_ACT-like_plant"/>
</dbReference>
<dbReference type="GO" id="GO:0003700">
    <property type="term" value="F:DNA-binding transcription factor activity"/>
    <property type="evidence" value="ECO:0007669"/>
    <property type="project" value="TreeGrafter"/>
</dbReference>
<dbReference type="GO" id="GO:0043565">
    <property type="term" value="F:sequence-specific DNA binding"/>
    <property type="evidence" value="ECO:0007669"/>
    <property type="project" value="TreeGrafter"/>
</dbReference>
<organism evidence="5 6">
    <name type="scientific">Quillaja saponaria</name>
    <name type="common">Soap bark tree</name>
    <dbReference type="NCBI Taxonomy" id="32244"/>
    <lineage>
        <taxon>Eukaryota</taxon>
        <taxon>Viridiplantae</taxon>
        <taxon>Streptophyta</taxon>
        <taxon>Embryophyta</taxon>
        <taxon>Tracheophyta</taxon>
        <taxon>Spermatophyta</taxon>
        <taxon>Magnoliopsida</taxon>
        <taxon>eudicotyledons</taxon>
        <taxon>Gunneridae</taxon>
        <taxon>Pentapetalae</taxon>
        <taxon>rosids</taxon>
        <taxon>fabids</taxon>
        <taxon>Fabales</taxon>
        <taxon>Quillajaceae</taxon>
        <taxon>Quillaja</taxon>
    </lineage>
</organism>
<sequence>MVSREHKRAVLHEKLQILRSITNSHALNNTSIIVDASKYIEELKRKVERLNQEVTTAQTSSDQQNPMVTVETLEKGFLVNVFSDKSCPGLLVSILETFEEMGLTVLEARVSCTDSFQFQAVGGEDEDQDEIDAQAVKQTVAQAIKNWGENSEQQQ</sequence>
<evidence type="ECO:0000313" key="6">
    <source>
        <dbReference type="Proteomes" id="UP001163823"/>
    </source>
</evidence>
<dbReference type="Pfam" id="PF22754">
    <property type="entry name" value="bHLH-TF_ACT-like_plant"/>
    <property type="match status" value="1"/>
</dbReference>
<dbReference type="EMBL" id="JARAOO010000006">
    <property type="protein sequence ID" value="KAJ7965106.1"/>
    <property type="molecule type" value="Genomic_DNA"/>
</dbReference>
<dbReference type="PANTHER" id="PTHR31945">
    <property type="entry name" value="TRANSCRIPTION FACTOR SCREAM2-RELATED"/>
    <property type="match status" value="1"/>
</dbReference>
<accession>A0AAD7LVI5</accession>
<feature type="coiled-coil region" evidence="3">
    <location>
        <begin position="33"/>
        <end position="60"/>
    </location>
</feature>
<keyword evidence="6" id="KW-1185">Reference proteome</keyword>
<dbReference type="AlphaFoldDB" id="A0AAD7LVI5"/>
<name>A0AAD7LVI5_QUISA</name>
<evidence type="ECO:0000313" key="5">
    <source>
        <dbReference type="EMBL" id="KAJ7965106.1"/>
    </source>
</evidence>
<evidence type="ECO:0000256" key="2">
    <source>
        <dbReference type="ARBA" id="ARBA00023242"/>
    </source>
</evidence>
<comment type="subcellular location">
    <subcellularLocation>
        <location evidence="1">Nucleus</location>
    </subcellularLocation>
</comment>
<gene>
    <name evidence="5" type="ORF">O6P43_014811</name>
</gene>
<dbReference type="Proteomes" id="UP001163823">
    <property type="component" value="Chromosome 6"/>
</dbReference>
<dbReference type="PANTHER" id="PTHR31945:SF5">
    <property type="entry name" value="TRANSCRIPTION FACTOR SCREAM-LIKE PROTEIN"/>
    <property type="match status" value="1"/>
</dbReference>